<evidence type="ECO:0000313" key="4">
    <source>
        <dbReference type="Proteomes" id="UP000177082"/>
    </source>
</evidence>
<gene>
    <name evidence="3" type="ORF">A2961_02610</name>
</gene>
<proteinExistence type="predicted"/>
<evidence type="ECO:0000313" key="3">
    <source>
        <dbReference type="EMBL" id="OGM63998.1"/>
    </source>
</evidence>
<dbReference type="STRING" id="1802519.A2961_02610"/>
<reference evidence="3 4" key="1">
    <citation type="journal article" date="2016" name="Nat. Commun.">
        <title>Thousands of microbial genomes shed light on interconnected biogeochemical processes in an aquifer system.</title>
        <authorList>
            <person name="Anantharaman K."/>
            <person name="Brown C.T."/>
            <person name="Hug L.A."/>
            <person name="Sharon I."/>
            <person name="Castelle C.J."/>
            <person name="Probst A.J."/>
            <person name="Thomas B.C."/>
            <person name="Singh A."/>
            <person name="Wilkins M.J."/>
            <person name="Karaoz U."/>
            <person name="Brodie E.L."/>
            <person name="Williams K.H."/>
            <person name="Hubbard S.S."/>
            <person name="Banfield J.F."/>
        </authorList>
    </citation>
    <scope>NUCLEOTIDE SEQUENCE [LARGE SCALE GENOMIC DNA]</scope>
</reference>
<dbReference type="AlphaFoldDB" id="A0A1F8BL53"/>
<keyword evidence="2" id="KW-0472">Membrane</keyword>
<feature type="region of interest" description="Disordered" evidence="1">
    <location>
        <begin position="47"/>
        <end position="100"/>
    </location>
</feature>
<keyword evidence="2" id="KW-0812">Transmembrane</keyword>
<sequence length="100" mass="10433">MNKKASHGSVVIIVIIVGFLLIVGVAAASYYLLWSQQALPEQINKQYTSGQTGSGEAGTPSMKPISDSDSLKDIEAELESTSEGSIDADINSLNSSASSL</sequence>
<name>A0A1F8BL53_9BACT</name>
<organism evidence="3 4">
    <name type="scientific">Candidatus Woesebacteria bacterium RIFCSPLOWO2_01_FULL_39_21</name>
    <dbReference type="NCBI Taxonomy" id="1802519"/>
    <lineage>
        <taxon>Bacteria</taxon>
        <taxon>Candidatus Woeseibacteriota</taxon>
    </lineage>
</organism>
<evidence type="ECO:0000256" key="2">
    <source>
        <dbReference type="SAM" id="Phobius"/>
    </source>
</evidence>
<dbReference type="Proteomes" id="UP000177082">
    <property type="component" value="Unassembled WGS sequence"/>
</dbReference>
<dbReference type="EMBL" id="MGHF01000010">
    <property type="protein sequence ID" value="OGM63998.1"/>
    <property type="molecule type" value="Genomic_DNA"/>
</dbReference>
<feature type="compositionally biased region" description="Polar residues" evidence="1">
    <location>
        <begin position="91"/>
        <end position="100"/>
    </location>
</feature>
<accession>A0A1F8BL53</accession>
<protein>
    <submittedName>
        <fullName evidence="3">Uncharacterized protein</fullName>
    </submittedName>
</protein>
<feature type="transmembrane region" description="Helical" evidence="2">
    <location>
        <begin position="12"/>
        <end position="34"/>
    </location>
</feature>
<comment type="caution">
    <text evidence="3">The sequence shown here is derived from an EMBL/GenBank/DDBJ whole genome shotgun (WGS) entry which is preliminary data.</text>
</comment>
<keyword evidence="2" id="KW-1133">Transmembrane helix</keyword>
<evidence type="ECO:0000256" key="1">
    <source>
        <dbReference type="SAM" id="MobiDB-lite"/>
    </source>
</evidence>